<evidence type="ECO:0000313" key="1">
    <source>
        <dbReference type="EMBL" id="QOK97704.1"/>
    </source>
</evidence>
<evidence type="ECO:0000313" key="2">
    <source>
        <dbReference type="Proteomes" id="UP000593970"/>
    </source>
</evidence>
<accession>A0AA92JU57</accession>
<protein>
    <recommendedName>
        <fullName evidence="3">3-isopropylmalate dehydrogenase</fullName>
    </recommendedName>
</protein>
<dbReference type="SUPFAM" id="SSF53659">
    <property type="entry name" value="Isocitrate/Isopropylmalate dehydrogenase-like"/>
    <property type="match status" value="1"/>
</dbReference>
<dbReference type="Proteomes" id="UP000593970">
    <property type="component" value="Chromosome"/>
</dbReference>
<dbReference type="AlphaFoldDB" id="A0AA92JU57"/>
<name>A0AA92JU57_RALSL</name>
<dbReference type="EMBL" id="CP051169">
    <property type="protein sequence ID" value="QOK97704.1"/>
    <property type="molecule type" value="Genomic_DNA"/>
</dbReference>
<proteinExistence type="predicted"/>
<reference evidence="2" key="1">
    <citation type="submission" date="2020-04" db="EMBL/GenBank/DDBJ databases">
        <title>Ralstonia solanacearum UW576, UW763, UW773, and UW774.</title>
        <authorList>
            <person name="Steidl O."/>
            <person name="Truchon A."/>
            <person name="Allen C."/>
        </authorList>
    </citation>
    <scope>NUCLEOTIDE SEQUENCE [LARGE SCALE GENOMIC DNA]</scope>
    <source>
        <strain evidence="2">UW774</strain>
    </source>
</reference>
<evidence type="ECO:0008006" key="3">
    <source>
        <dbReference type="Google" id="ProtNLM"/>
    </source>
</evidence>
<gene>
    <name evidence="1" type="ORF">HF909_15590</name>
</gene>
<sequence>MSSYRIAVIPGDGIGKEVVPEGLRVLDAAARDIGGTAGTADLGRAIAEALA</sequence>
<dbReference type="Gene3D" id="3.40.718.10">
    <property type="entry name" value="Isopropylmalate Dehydrogenase"/>
    <property type="match status" value="1"/>
</dbReference>
<organism evidence="1 2">
    <name type="scientific">Ralstonia solanacearum</name>
    <name type="common">Pseudomonas solanacearum</name>
    <dbReference type="NCBI Taxonomy" id="305"/>
    <lineage>
        <taxon>Bacteria</taxon>
        <taxon>Pseudomonadati</taxon>
        <taxon>Pseudomonadota</taxon>
        <taxon>Betaproteobacteria</taxon>
        <taxon>Burkholderiales</taxon>
        <taxon>Burkholderiaceae</taxon>
        <taxon>Ralstonia</taxon>
        <taxon>Ralstonia solanacearum species complex</taxon>
    </lineage>
</organism>